<feature type="transmembrane region" description="Helical" evidence="6">
    <location>
        <begin position="274"/>
        <end position="300"/>
    </location>
</feature>
<feature type="transmembrane region" description="Helical" evidence="6">
    <location>
        <begin position="80"/>
        <end position="100"/>
    </location>
</feature>
<evidence type="ECO:0000256" key="5">
    <source>
        <dbReference type="ARBA" id="ARBA00023136"/>
    </source>
</evidence>
<feature type="transmembrane region" description="Helical" evidence="6">
    <location>
        <begin position="120"/>
        <end position="146"/>
    </location>
</feature>
<dbReference type="GO" id="GO:0005886">
    <property type="term" value="C:plasma membrane"/>
    <property type="evidence" value="ECO:0007669"/>
    <property type="project" value="UniProtKB-SubCell"/>
</dbReference>
<evidence type="ECO:0000256" key="3">
    <source>
        <dbReference type="ARBA" id="ARBA00022692"/>
    </source>
</evidence>
<organism evidence="7 8">
    <name type="scientific">Candidatus Mailhella merdigallinarum</name>
    <dbReference type="NCBI Taxonomy" id="2838658"/>
    <lineage>
        <taxon>Bacteria</taxon>
        <taxon>Pseudomonadati</taxon>
        <taxon>Thermodesulfobacteriota</taxon>
        <taxon>Desulfovibrionia</taxon>
        <taxon>Desulfovibrionales</taxon>
        <taxon>Desulfovibrionaceae</taxon>
        <taxon>Mailhella</taxon>
    </lineage>
</organism>
<feature type="transmembrane region" description="Helical" evidence="6">
    <location>
        <begin position="166"/>
        <end position="183"/>
    </location>
</feature>
<evidence type="ECO:0000256" key="2">
    <source>
        <dbReference type="ARBA" id="ARBA00022475"/>
    </source>
</evidence>
<dbReference type="GO" id="GO:0016755">
    <property type="term" value="F:aminoacyltransferase activity"/>
    <property type="evidence" value="ECO:0007669"/>
    <property type="project" value="TreeGrafter"/>
</dbReference>
<dbReference type="Proteomes" id="UP000824225">
    <property type="component" value="Unassembled WGS sequence"/>
</dbReference>
<feature type="transmembrane region" description="Helical" evidence="6">
    <location>
        <begin position="236"/>
        <end position="262"/>
    </location>
</feature>
<dbReference type="GO" id="GO:0055091">
    <property type="term" value="P:phospholipid homeostasis"/>
    <property type="evidence" value="ECO:0007669"/>
    <property type="project" value="TreeGrafter"/>
</dbReference>
<comment type="subcellular location">
    <subcellularLocation>
        <location evidence="1">Cell membrane</location>
        <topology evidence="1">Multi-pass membrane protein</topology>
    </subcellularLocation>
</comment>
<dbReference type="EMBL" id="DXAN01000028">
    <property type="protein sequence ID" value="HJA09257.1"/>
    <property type="molecule type" value="Genomic_DNA"/>
</dbReference>
<evidence type="ECO:0000256" key="4">
    <source>
        <dbReference type="ARBA" id="ARBA00022989"/>
    </source>
</evidence>
<evidence type="ECO:0000313" key="7">
    <source>
        <dbReference type="EMBL" id="HJA09257.1"/>
    </source>
</evidence>
<feature type="transmembrane region" description="Helical" evidence="6">
    <location>
        <begin position="358"/>
        <end position="383"/>
    </location>
</feature>
<reference evidence="7" key="2">
    <citation type="submission" date="2021-04" db="EMBL/GenBank/DDBJ databases">
        <authorList>
            <person name="Gilroy R."/>
        </authorList>
    </citation>
    <scope>NUCLEOTIDE SEQUENCE</scope>
    <source>
        <strain evidence="7">CHK186-16707</strain>
    </source>
</reference>
<feature type="transmembrane region" description="Helical" evidence="6">
    <location>
        <begin position="321"/>
        <end position="346"/>
    </location>
</feature>
<dbReference type="PANTHER" id="PTHR34697">
    <property type="entry name" value="PHOSPHATIDYLGLYCEROL LYSYLTRANSFERASE"/>
    <property type="match status" value="1"/>
</dbReference>
<proteinExistence type="predicted"/>
<keyword evidence="5 6" id="KW-0472">Membrane</keyword>
<feature type="transmembrane region" description="Helical" evidence="6">
    <location>
        <begin position="413"/>
        <end position="428"/>
    </location>
</feature>
<protein>
    <submittedName>
        <fullName evidence="7">Lysylphosphatidylglycerol synthetase family protein</fullName>
    </submittedName>
</protein>
<feature type="transmembrane region" description="Helical" evidence="6">
    <location>
        <begin position="448"/>
        <end position="468"/>
    </location>
</feature>
<feature type="transmembrane region" description="Helical" evidence="6">
    <location>
        <begin position="203"/>
        <end position="224"/>
    </location>
</feature>
<sequence length="513" mass="56085">MKKYLGILGKLLVLAIFALAIWLLYQKLRSYSLHEIKLSLRQIPAAHLALSFGLMILNYTVLVGYDWLALKAIHKKLGMARVCMVSFVGCVISYNFGALLGGSTVRYRLYSAWGFSALDIVRLVLMLAVTFWVGAMGLAGAIFLFVPLDVPVELGIGASHIRPLGAVLLGLCLVYLMICWRARGRAFHVFGKEFALPTLPIALAQTVVAGLDLVVAASCLYSLLPVDSGVSFLEFLPNYLLAQVTVVLTHVPGGMGVLEVIIMNLTHGIPSQSVFAAILAFRVIYYLLPLMLTAVLLGCYEIYLRRHDTDSFHDASRWFRAWLPTLLAYAVFLAGAVLCLSVVIPLSPRYLFLVKNHIPLWLLEGAHMLTGLVGVLLLALAYALELRKRAAWRMVVGALCVGIVGNLCKGGDWPEALLLLAVLFPLLASRRSFGRIAPVGRGEYPLQWGAAVGLVLGCAILLGVALIGLPSDSGFLLRTSYLANEPRILRTLTAEIVFLLILIGIYTRRRAGR</sequence>
<evidence type="ECO:0000256" key="1">
    <source>
        <dbReference type="ARBA" id="ARBA00004651"/>
    </source>
</evidence>
<name>A0A9D2KMU5_9BACT</name>
<keyword evidence="3 6" id="KW-0812">Transmembrane</keyword>
<feature type="transmembrane region" description="Helical" evidence="6">
    <location>
        <begin position="488"/>
        <end position="507"/>
    </location>
</feature>
<keyword evidence="2" id="KW-1003">Cell membrane</keyword>
<evidence type="ECO:0000256" key="6">
    <source>
        <dbReference type="SAM" id="Phobius"/>
    </source>
</evidence>
<feature type="transmembrane region" description="Helical" evidence="6">
    <location>
        <begin position="7"/>
        <end position="25"/>
    </location>
</feature>
<gene>
    <name evidence="7" type="ORF">H9962_08735</name>
</gene>
<dbReference type="AlphaFoldDB" id="A0A9D2KMU5"/>
<reference evidence="7" key="1">
    <citation type="journal article" date="2021" name="PeerJ">
        <title>Extensive microbial diversity within the chicken gut microbiome revealed by metagenomics and culture.</title>
        <authorList>
            <person name="Gilroy R."/>
            <person name="Ravi A."/>
            <person name="Getino M."/>
            <person name="Pursley I."/>
            <person name="Horton D.L."/>
            <person name="Alikhan N.F."/>
            <person name="Baker D."/>
            <person name="Gharbi K."/>
            <person name="Hall N."/>
            <person name="Watson M."/>
            <person name="Adriaenssens E.M."/>
            <person name="Foster-Nyarko E."/>
            <person name="Jarju S."/>
            <person name="Secka A."/>
            <person name="Antonio M."/>
            <person name="Oren A."/>
            <person name="Chaudhuri R.R."/>
            <person name="La Ragione R."/>
            <person name="Hildebrand F."/>
            <person name="Pallen M.J."/>
        </authorList>
    </citation>
    <scope>NUCLEOTIDE SEQUENCE</scope>
    <source>
        <strain evidence="7">CHK186-16707</strain>
    </source>
</reference>
<accession>A0A9D2KMU5</accession>
<dbReference type="InterPro" id="IPR051211">
    <property type="entry name" value="PG_lysyltransferase"/>
</dbReference>
<keyword evidence="4 6" id="KW-1133">Transmembrane helix</keyword>
<dbReference type="PANTHER" id="PTHR34697:SF2">
    <property type="entry name" value="PHOSPHATIDYLGLYCEROL LYSYLTRANSFERASE"/>
    <property type="match status" value="1"/>
</dbReference>
<feature type="transmembrane region" description="Helical" evidence="6">
    <location>
        <begin position="45"/>
        <end position="68"/>
    </location>
</feature>
<comment type="caution">
    <text evidence="7">The sequence shown here is derived from an EMBL/GenBank/DDBJ whole genome shotgun (WGS) entry which is preliminary data.</text>
</comment>
<evidence type="ECO:0000313" key="8">
    <source>
        <dbReference type="Proteomes" id="UP000824225"/>
    </source>
</evidence>